<protein>
    <submittedName>
        <fullName evidence="1">Uncharacterized protein</fullName>
    </submittedName>
</protein>
<reference evidence="1" key="1">
    <citation type="journal article" date="2015" name="Nature">
        <title>Complex archaea that bridge the gap between prokaryotes and eukaryotes.</title>
        <authorList>
            <person name="Spang A."/>
            <person name="Saw J.H."/>
            <person name="Jorgensen S.L."/>
            <person name="Zaremba-Niedzwiedzka K."/>
            <person name="Martijn J."/>
            <person name="Lind A.E."/>
            <person name="van Eijk R."/>
            <person name="Schleper C."/>
            <person name="Guy L."/>
            <person name="Ettema T.J."/>
        </authorList>
    </citation>
    <scope>NUCLEOTIDE SEQUENCE</scope>
</reference>
<dbReference type="PROSITE" id="PS51257">
    <property type="entry name" value="PROKAR_LIPOPROTEIN"/>
    <property type="match status" value="1"/>
</dbReference>
<dbReference type="AlphaFoldDB" id="A0A0F9G136"/>
<gene>
    <name evidence="1" type="ORF">LCGC14_1885060</name>
</gene>
<dbReference type="EMBL" id="LAZR01019475">
    <property type="protein sequence ID" value="KKL92399.1"/>
    <property type="molecule type" value="Genomic_DNA"/>
</dbReference>
<organism evidence="1">
    <name type="scientific">marine sediment metagenome</name>
    <dbReference type="NCBI Taxonomy" id="412755"/>
    <lineage>
        <taxon>unclassified sequences</taxon>
        <taxon>metagenomes</taxon>
        <taxon>ecological metagenomes</taxon>
    </lineage>
</organism>
<evidence type="ECO:0000313" key="1">
    <source>
        <dbReference type="EMBL" id="KKL92399.1"/>
    </source>
</evidence>
<accession>A0A0F9G136</accession>
<proteinExistence type="predicted"/>
<feature type="non-terminal residue" evidence="1">
    <location>
        <position position="43"/>
    </location>
</feature>
<comment type="caution">
    <text evidence="1">The sequence shown here is derived from an EMBL/GenBank/DDBJ whole genome shotgun (WGS) entry which is preliminary data.</text>
</comment>
<sequence>MNRLSRFGLLIVLGVWAAVAGGCNGPAGGGATTQAAAIQRIQV</sequence>
<name>A0A0F9G136_9ZZZZ</name>